<proteinExistence type="predicted"/>
<dbReference type="PANTHER" id="PTHR24186">
    <property type="entry name" value="PROTEIN PHOSPHATASE 1 REGULATORY SUBUNIT"/>
    <property type="match status" value="1"/>
</dbReference>
<evidence type="ECO:0000256" key="3">
    <source>
        <dbReference type="SAM" id="Phobius"/>
    </source>
</evidence>
<dbReference type="EMBL" id="JAFEMO010000011">
    <property type="protein sequence ID" value="KAH7557355.1"/>
    <property type="molecule type" value="Genomic_DNA"/>
</dbReference>
<feature type="transmembrane region" description="Helical" evidence="3">
    <location>
        <begin position="371"/>
        <end position="396"/>
    </location>
</feature>
<evidence type="ECO:0000313" key="4">
    <source>
        <dbReference type="EMBL" id="KAH7557355.1"/>
    </source>
</evidence>
<protein>
    <submittedName>
        <fullName evidence="4">Uncharacterized protein</fullName>
    </submittedName>
</protein>
<organism evidence="4 5">
    <name type="scientific">Xanthoceras sorbifolium</name>
    <dbReference type="NCBI Taxonomy" id="99658"/>
    <lineage>
        <taxon>Eukaryota</taxon>
        <taxon>Viridiplantae</taxon>
        <taxon>Streptophyta</taxon>
        <taxon>Embryophyta</taxon>
        <taxon>Tracheophyta</taxon>
        <taxon>Spermatophyta</taxon>
        <taxon>Magnoliopsida</taxon>
        <taxon>eudicotyledons</taxon>
        <taxon>Gunneridae</taxon>
        <taxon>Pentapetalae</taxon>
        <taxon>rosids</taxon>
        <taxon>malvids</taxon>
        <taxon>Sapindales</taxon>
        <taxon>Sapindaceae</taxon>
        <taxon>Xanthoceroideae</taxon>
        <taxon>Xanthoceras</taxon>
    </lineage>
</organism>
<dbReference type="InterPro" id="IPR036770">
    <property type="entry name" value="Ankyrin_rpt-contain_sf"/>
</dbReference>
<name>A0ABQ8HFF7_9ROSI</name>
<accession>A0ABQ8HFF7</accession>
<evidence type="ECO:0000256" key="1">
    <source>
        <dbReference type="ARBA" id="ARBA00022737"/>
    </source>
</evidence>
<sequence length="569" mass="64039">MSLISLKGKVGIGEEKNTVGTNTMSLTVVFQEAVKKDDIHQAMALLLKYPETETWSDNPLHIACEHGSLRVAIEIGRRWPKLATTANQDGDIAMHLVSARGDGEMVEFLGKLNPGSCLVENKYTMIPLHVAVVKGHSVVIRKLVSLCPESLKKVTSKQDTVFHLALKNSQSGVFQVLVEETTKLNQGHLLNNKDDEGNTVLHIAAFKRLTAITKLLLLESSTGHIKMEVNSKNERGLTALDMWCANSQDTASKEISLMLQKAAEDEICSLEPLQLPRVRNKALIRLPVETRNVLLVVLVMIAAAAFTVTCNLPDALLAQIYHSGLTLHATANDVISGRLPTVVYLMVFNSAGFMTSMAVISYLTWPLPLRSILLLLCITLVWSSALAFIVFGVTMIDMGKYALRSLYFDVDEEKLQKMPMPNIPDGYYSRRFRYFGESRGHLHLIEIYGPCTALFDVYEMERDYSGWMVKYRVDLLTVAAAFPEMARSYLDPLDFHYYGFSILSIVREEDDNNSYLVVHFPNKAIRYNFKDKYFKKLHEFAPIGTDIEAATLEYRCFYAFRYSESLAYV</sequence>
<dbReference type="SMART" id="SM00248">
    <property type="entry name" value="ANK"/>
    <property type="match status" value="5"/>
</dbReference>
<keyword evidence="3" id="KW-0472">Membrane</keyword>
<evidence type="ECO:0000313" key="5">
    <source>
        <dbReference type="Proteomes" id="UP000827721"/>
    </source>
</evidence>
<dbReference type="SUPFAM" id="SSF48403">
    <property type="entry name" value="Ankyrin repeat"/>
    <property type="match status" value="1"/>
</dbReference>
<keyword evidence="3" id="KW-0812">Transmembrane</keyword>
<dbReference type="Proteomes" id="UP000827721">
    <property type="component" value="Unassembled WGS sequence"/>
</dbReference>
<reference evidence="4 5" key="1">
    <citation type="submission" date="2021-02" db="EMBL/GenBank/DDBJ databases">
        <title>Plant Genome Project.</title>
        <authorList>
            <person name="Zhang R.-G."/>
        </authorList>
    </citation>
    <scope>NUCLEOTIDE SEQUENCE [LARGE SCALE GENOMIC DNA]</scope>
    <source>
        <tissue evidence="4">Leaves</tissue>
    </source>
</reference>
<dbReference type="InterPro" id="IPR002110">
    <property type="entry name" value="Ankyrin_rpt"/>
</dbReference>
<evidence type="ECO:0000256" key="2">
    <source>
        <dbReference type="ARBA" id="ARBA00023043"/>
    </source>
</evidence>
<keyword evidence="3" id="KW-1133">Transmembrane helix</keyword>
<keyword evidence="2" id="KW-0040">ANK repeat</keyword>
<dbReference type="Gene3D" id="1.25.40.20">
    <property type="entry name" value="Ankyrin repeat-containing domain"/>
    <property type="match status" value="1"/>
</dbReference>
<feature type="transmembrane region" description="Helical" evidence="3">
    <location>
        <begin position="342"/>
        <end position="365"/>
    </location>
</feature>
<comment type="caution">
    <text evidence="4">The sequence shown here is derived from an EMBL/GenBank/DDBJ whole genome shotgun (WGS) entry which is preliminary data.</text>
</comment>
<keyword evidence="1" id="KW-0677">Repeat</keyword>
<feature type="transmembrane region" description="Helical" evidence="3">
    <location>
        <begin position="293"/>
        <end position="321"/>
    </location>
</feature>
<dbReference type="PANTHER" id="PTHR24186:SF38">
    <property type="entry name" value="ANKYRIN REPEAT FAMILY PROTEIN"/>
    <property type="match status" value="1"/>
</dbReference>
<gene>
    <name evidence="4" type="ORF">JRO89_XS11G0130400</name>
</gene>
<keyword evidence="5" id="KW-1185">Reference proteome</keyword>